<gene>
    <name evidence="4" type="primary">LOC106167800</name>
</gene>
<dbReference type="RefSeq" id="XP_013402126.1">
    <property type="nucleotide sequence ID" value="XM_013546672.1"/>
</dbReference>
<sequence>MGISLDAWRLRIGCFAQRKIRAAPSGNLPKLQKAISDELGGCILLVIMMMMSLLLFLSGDVEMNPGPPMYQPEHSVKKQPRKTEASRAQQQQGTGLRESILKGEKYMEKGCWREATDVFNKLIYCVPPLGDPSLTCRLFCNRARCHLSQGFVLLAVKDVHSGECLVNVSTFYFI</sequence>
<evidence type="ECO:0000313" key="4">
    <source>
        <dbReference type="RefSeq" id="XP_013402126.1"/>
    </source>
</evidence>
<proteinExistence type="predicted"/>
<evidence type="ECO:0000256" key="1">
    <source>
        <dbReference type="SAM" id="MobiDB-lite"/>
    </source>
</evidence>
<feature type="transmembrane region" description="Helical" evidence="2">
    <location>
        <begin position="39"/>
        <end position="59"/>
    </location>
</feature>
<reference evidence="4" key="1">
    <citation type="submission" date="2025-08" db="UniProtKB">
        <authorList>
            <consortium name="RefSeq"/>
        </authorList>
    </citation>
    <scope>IDENTIFICATION</scope>
    <source>
        <tissue evidence="4">Gonads</tissue>
    </source>
</reference>
<dbReference type="InParanoid" id="A0A1S3IVZ0"/>
<dbReference type="AlphaFoldDB" id="A0A1S3IVZ0"/>
<keyword evidence="2" id="KW-0472">Membrane</keyword>
<accession>A0A1S3IVZ0</accession>
<dbReference type="GeneID" id="106167800"/>
<evidence type="ECO:0000313" key="3">
    <source>
        <dbReference type="Proteomes" id="UP000085678"/>
    </source>
</evidence>
<keyword evidence="2" id="KW-0812">Transmembrane</keyword>
<feature type="region of interest" description="Disordered" evidence="1">
    <location>
        <begin position="67"/>
        <end position="95"/>
    </location>
</feature>
<keyword evidence="3" id="KW-1185">Reference proteome</keyword>
<keyword evidence="2" id="KW-1133">Transmembrane helix</keyword>
<dbReference type="Proteomes" id="UP000085678">
    <property type="component" value="Unplaced"/>
</dbReference>
<dbReference type="KEGG" id="lak:106167800"/>
<evidence type="ECO:0000256" key="2">
    <source>
        <dbReference type="SAM" id="Phobius"/>
    </source>
</evidence>
<protein>
    <submittedName>
        <fullName evidence="4">Uncharacterized protein LOC106167800 isoform X1</fullName>
    </submittedName>
</protein>
<name>A0A1S3IVZ0_LINAN</name>
<organism evidence="3 4">
    <name type="scientific">Lingula anatina</name>
    <name type="common">Brachiopod</name>
    <name type="synonym">Lingula unguis</name>
    <dbReference type="NCBI Taxonomy" id="7574"/>
    <lineage>
        <taxon>Eukaryota</taxon>
        <taxon>Metazoa</taxon>
        <taxon>Spiralia</taxon>
        <taxon>Lophotrochozoa</taxon>
        <taxon>Brachiopoda</taxon>
        <taxon>Linguliformea</taxon>
        <taxon>Lingulata</taxon>
        <taxon>Lingulida</taxon>
        <taxon>Linguloidea</taxon>
        <taxon>Lingulidae</taxon>
        <taxon>Lingula</taxon>
    </lineage>
</organism>